<dbReference type="PANTHER" id="PTHR42052">
    <property type="entry name" value="ABM DOMAIN-CONTAINING PROTEIN"/>
    <property type="match status" value="1"/>
</dbReference>
<dbReference type="PANTHER" id="PTHR42052:SF1">
    <property type="entry name" value="ABM DOMAIN-CONTAINING PROTEIN"/>
    <property type="match status" value="1"/>
</dbReference>
<dbReference type="AlphaFoldDB" id="A0AAN7UEI6"/>
<evidence type="ECO:0000313" key="1">
    <source>
        <dbReference type="EMBL" id="KAK5630840.1"/>
    </source>
</evidence>
<dbReference type="Proteomes" id="UP001305414">
    <property type="component" value="Unassembled WGS sequence"/>
</dbReference>
<dbReference type="EMBL" id="JAWHQM010000017">
    <property type="protein sequence ID" value="KAK5630840.1"/>
    <property type="molecule type" value="Genomic_DNA"/>
</dbReference>
<gene>
    <name evidence="1" type="ORF">RRF57_006555</name>
</gene>
<reference evidence="1 2" key="1">
    <citation type="submission" date="2023-10" db="EMBL/GenBank/DDBJ databases">
        <title>Draft genome sequence of Xylaria bambusicola isolate GMP-LS, the root and basal stem rot pathogen of sugarcane in Indonesia.</title>
        <authorList>
            <person name="Selvaraj P."/>
            <person name="Muralishankar V."/>
            <person name="Muruganantham S."/>
            <person name="Sp S."/>
            <person name="Haryani S."/>
            <person name="Lau K.J.X."/>
            <person name="Naqvi N.I."/>
        </authorList>
    </citation>
    <scope>NUCLEOTIDE SEQUENCE [LARGE SCALE GENOMIC DNA]</scope>
    <source>
        <strain evidence="1">GMP-LS</strain>
    </source>
</reference>
<keyword evidence="2" id="KW-1185">Reference proteome</keyword>
<sequence>MPVTNVVWLTSIADAFTPANKAAMEGALNAQADWVSRNVPSAPTDREARGVALFQQVEDPRVVMETAHWSSSDEHNAWLSSDEYKESSAPLGAHFDFDKLEYFHLDADVFRPVVDDAAAGEEQESLLRSPVISVGRVLIPADKRDEFAKAWESGKAILEDFVKPRVVRSSFRVQKEDHETEEFVFFVGWPAVEKHGEFGKSPRFAEYAAPLQSLAKGLDVKHYKRIL</sequence>
<proteinExistence type="predicted"/>
<dbReference type="InterPro" id="IPR011008">
    <property type="entry name" value="Dimeric_a/b-barrel"/>
</dbReference>
<dbReference type="Gene3D" id="3.30.70.100">
    <property type="match status" value="2"/>
</dbReference>
<accession>A0AAN7UEI6</accession>
<comment type="caution">
    <text evidence="1">The sequence shown here is derived from an EMBL/GenBank/DDBJ whole genome shotgun (WGS) entry which is preliminary data.</text>
</comment>
<protein>
    <recommendedName>
        <fullName evidence="3">ABM domain-containing protein</fullName>
    </recommendedName>
</protein>
<name>A0AAN7UEI6_9PEZI</name>
<evidence type="ECO:0008006" key="3">
    <source>
        <dbReference type="Google" id="ProtNLM"/>
    </source>
</evidence>
<dbReference type="SUPFAM" id="SSF54909">
    <property type="entry name" value="Dimeric alpha+beta barrel"/>
    <property type="match status" value="1"/>
</dbReference>
<evidence type="ECO:0000313" key="2">
    <source>
        <dbReference type="Proteomes" id="UP001305414"/>
    </source>
</evidence>
<organism evidence="1 2">
    <name type="scientific">Xylaria bambusicola</name>
    <dbReference type="NCBI Taxonomy" id="326684"/>
    <lineage>
        <taxon>Eukaryota</taxon>
        <taxon>Fungi</taxon>
        <taxon>Dikarya</taxon>
        <taxon>Ascomycota</taxon>
        <taxon>Pezizomycotina</taxon>
        <taxon>Sordariomycetes</taxon>
        <taxon>Xylariomycetidae</taxon>
        <taxon>Xylariales</taxon>
        <taxon>Xylariaceae</taxon>
        <taxon>Xylaria</taxon>
    </lineage>
</organism>